<feature type="transmembrane region" description="Helical" evidence="9">
    <location>
        <begin position="98"/>
        <end position="116"/>
    </location>
</feature>
<dbReference type="Pfam" id="PF02653">
    <property type="entry name" value="BPD_transp_2"/>
    <property type="match status" value="1"/>
</dbReference>
<feature type="transmembrane region" description="Helical" evidence="9">
    <location>
        <begin position="6"/>
        <end position="32"/>
    </location>
</feature>
<dbReference type="PANTHER" id="PTHR11795">
    <property type="entry name" value="BRANCHED-CHAIN AMINO ACID TRANSPORT SYSTEM PERMEASE PROTEIN LIVH"/>
    <property type="match status" value="1"/>
</dbReference>
<protein>
    <submittedName>
        <fullName evidence="10">Amino acid/amide ABC transporter membrane protein 1 (HAAT family)</fullName>
    </submittedName>
</protein>
<evidence type="ECO:0000313" key="11">
    <source>
        <dbReference type="Proteomes" id="UP000247792"/>
    </source>
</evidence>
<evidence type="ECO:0000313" key="10">
    <source>
        <dbReference type="EMBL" id="PXX39976.1"/>
    </source>
</evidence>
<proteinExistence type="inferred from homology"/>
<dbReference type="RefSeq" id="WP_110257218.1">
    <property type="nucleotide sequence ID" value="NZ_QJKB01000009.1"/>
</dbReference>
<dbReference type="EMBL" id="QJKB01000009">
    <property type="protein sequence ID" value="PXX39976.1"/>
    <property type="molecule type" value="Genomic_DNA"/>
</dbReference>
<keyword evidence="7 9" id="KW-0472">Membrane</keyword>
<name>A0A318IUX9_9BURK</name>
<evidence type="ECO:0000256" key="5">
    <source>
        <dbReference type="ARBA" id="ARBA00022970"/>
    </source>
</evidence>
<dbReference type="PANTHER" id="PTHR11795:SF445">
    <property type="entry name" value="AMINO ACID ABC TRANSPORTER PERMEASE PROTEIN"/>
    <property type="match status" value="1"/>
</dbReference>
<evidence type="ECO:0000256" key="4">
    <source>
        <dbReference type="ARBA" id="ARBA00022692"/>
    </source>
</evidence>
<reference evidence="10 11" key="1">
    <citation type="submission" date="2018-05" db="EMBL/GenBank/DDBJ databases">
        <title>Genomic Encyclopedia of Type Strains, Phase IV (KMG-IV): sequencing the most valuable type-strain genomes for metagenomic binning, comparative biology and taxonomic classification.</title>
        <authorList>
            <person name="Goeker M."/>
        </authorList>
    </citation>
    <scope>NUCLEOTIDE SEQUENCE [LARGE SCALE GENOMIC DNA]</scope>
    <source>
        <strain evidence="10 11">DSM 19792</strain>
    </source>
</reference>
<evidence type="ECO:0000256" key="3">
    <source>
        <dbReference type="ARBA" id="ARBA00022475"/>
    </source>
</evidence>
<dbReference type="GO" id="GO:0006865">
    <property type="term" value="P:amino acid transport"/>
    <property type="evidence" value="ECO:0007669"/>
    <property type="project" value="UniProtKB-KW"/>
</dbReference>
<dbReference type="OrthoDB" id="9807115at2"/>
<evidence type="ECO:0000256" key="8">
    <source>
        <dbReference type="ARBA" id="ARBA00037998"/>
    </source>
</evidence>
<feature type="transmembrane region" description="Helical" evidence="9">
    <location>
        <begin position="264"/>
        <end position="281"/>
    </location>
</feature>
<dbReference type="InterPro" id="IPR052157">
    <property type="entry name" value="BCAA_transport_permease"/>
</dbReference>
<feature type="transmembrane region" description="Helical" evidence="9">
    <location>
        <begin position="191"/>
        <end position="217"/>
    </location>
</feature>
<gene>
    <name evidence="10" type="ORF">DFR42_10987</name>
</gene>
<evidence type="ECO:0000256" key="2">
    <source>
        <dbReference type="ARBA" id="ARBA00022448"/>
    </source>
</evidence>
<comment type="similarity">
    <text evidence="8">Belongs to the binding-protein-dependent transport system permease family. LivHM subfamily.</text>
</comment>
<keyword evidence="3" id="KW-1003">Cell membrane</keyword>
<keyword evidence="5" id="KW-0029">Amino-acid transport</keyword>
<dbReference type="GO" id="GO:0005886">
    <property type="term" value="C:plasma membrane"/>
    <property type="evidence" value="ECO:0007669"/>
    <property type="project" value="UniProtKB-SubCell"/>
</dbReference>
<evidence type="ECO:0000256" key="7">
    <source>
        <dbReference type="ARBA" id="ARBA00023136"/>
    </source>
</evidence>
<dbReference type="Proteomes" id="UP000247792">
    <property type="component" value="Unassembled WGS sequence"/>
</dbReference>
<feature type="transmembrane region" description="Helical" evidence="9">
    <location>
        <begin position="67"/>
        <end position="86"/>
    </location>
</feature>
<evidence type="ECO:0000256" key="9">
    <source>
        <dbReference type="SAM" id="Phobius"/>
    </source>
</evidence>
<dbReference type="AlphaFoldDB" id="A0A318IUX9"/>
<dbReference type="GO" id="GO:0022857">
    <property type="term" value="F:transmembrane transporter activity"/>
    <property type="evidence" value="ECO:0007669"/>
    <property type="project" value="InterPro"/>
</dbReference>
<comment type="caution">
    <text evidence="10">The sequence shown here is derived from an EMBL/GenBank/DDBJ whole genome shotgun (WGS) entry which is preliminary data.</text>
</comment>
<accession>A0A318IUX9</accession>
<evidence type="ECO:0000256" key="6">
    <source>
        <dbReference type="ARBA" id="ARBA00022989"/>
    </source>
</evidence>
<dbReference type="CDD" id="cd06582">
    <property type="entry name" value="TM_PBP1_LivH_like"/>
    <property type="match status" value="1"/>
</dbReference>
<comment type="subcellular location">
    <subcellularLocation>
        <location evidence="1">Cell membrane</location>
        <topology evidence="1">Multi-pass membrane protein</topology>
    </subcellularLocation>
</comment>
<feature type="transmembrane region" description="Helical" evidence="9">
    <location>
        <begin position="136"/>
        <end position="161"/>
    </location>
</feature>
<dbReference type="InterPro" id="IPR001851">
    <property type="entry name" value="ABC_transp_permease"/>
</dbReference>
<evidence type="ECO:0000256" key="1">
    <source>
        <dbReference type="ARBA" id="ARBA00004651"/>
    </source>
</evidence>
<organism evidence="10 11">
    <name type="scientific">Undibacterium pigrum</name>
    <dbReference type="NCBI Taxonomy" id="401470"/>
    <lineage>
        <taxon>Bacteria</taxon>
        <taxon>Pseudomonadati</taxon>
        <taxon>Pseudomonadota</taxon>
        <taxon>Betaproteobacteria</taxon>
        <taxon>Burkholderiales</taxon>
        <taxon>Oxalobacteraceae</taxon>
        <taxon>Undibacterium</taxon>
    </lineage>
</organism>
<keyword evidence="11" id="KW-1185">Reference proteome</keyword>
<sequence>MSLEIIIQTLASGILIGLIYALVAIGLTLIFGVMDIVNFSHGEFLMFGMYSSFWMYSLFALDPMFTLPLTALFLFALGTLLYKLIIKKITNAPMLSQIFTTFGLMMLFRGLAQFFWKPDFRTVDHSIVSGAVQVFGIQVGMPQVTAGVGAILVTMGIYLFLTKTRAGAALEATAADKEAAQLMGIDSQKMFAMAWGIGAACAGVAGALLSTFFPIFPEVGANFILIAFVVVNLGGFGSVIGALFAGIIVGVIEVMGGFLIGPQYKLALVLGLFLAVLMFRPQGLMGKQ</sequence>
<keyword evidence="4 9" id="KW-0812">Transmembrane</keyword>
<keyword evidence="6 9" id="KW-1133">Transmembrane helix</keyword>
<feature type="transmembrane region" description="Helical" evidence="9">
    <location>
        <begin position="223"/>
        <end position="252"/>
    </location>
</feature>
<keyword evidence="2" id="KW-0813">Transport</keyword>